<feature type="compositionally biased region" description="Polar residues" evidence="1">
    <location>
        <begin position="32"/>
        <end position="53"/>
    </location>
</feature>
<evidence type="ECO:0000313" key="3">
    <source>
        <dbReference type="Proteomes" id="UP000324897"/>
    </source>
</evidence>
<feature type="region of interest" description="Disordered" evidence="1">
    <location>
        <begin position="1"/>
        <end position="57"/>
    </location>
</feature>
<comment type="caution">
    <text evidence="2">The sequence shown here is derived from an EMBL/GenBank/DDBJ whole genome shotgun (WGS) entry which is preliminary data.</text>
</comment>
<dbReference type="Gramene" id="TVU21635">
    <property type="protein sequence ID" value="TVU21635"/>
    <property type="gene ID" value="EJB05_31284"/>
</dbReference>
<keyword evidence="3" id="KW-1185">Reference proteome</keyword>
<feature type="compositionally biased region" description="Polar residues" evidence="1">
    <location>
        <begin position="84"/>
        <end position="95"/>
    </location>
</feature>
<dbReference type="EMBL" id="RWGY01000026">
    <property type="protein sequence ID" value="TVU21635.1"/>
    <property type="molecule type" value="Genomic_DNA"/>
</dbReference>
<protein>
    <recommendedName>
        <fullName evidence="4">Myb-like domain-containing protein</fullName>
    </recommendedName>
</protein>
<dbReference type="AlphaFoldDB" id="A0A5J9UD57"/>
<organism evidence="2 3">
    <name type="scientific">Eragrostis curvula</name>
    <name type="common">weeping love grass</name>
    <dbReference type="NCBI Taxonomy" id="38414"/>
    <lineage>
        <taxon>Eukaryota</taxon>
        <taxon>Viridiplantae</taxon>
        <taxon>Streptophyta</taxon>
        <taxon>Embryophyta</taxon>
        <taxon>Tracheophyta</taxon>
        <taxon>Spermatophyta</taxon>
        <taxon>Magnoliopsida</taxon>
        <taxon>Liliopsida</taxon>
        <taxon>Poales</taxon>
        <taxon>Poaceae</taxon>
        <taxon>PACMAD clade</taxon>
        <taxon>Chloridoideae</taxon>
        <taxon>Eragrostideae</taxon>
        <taxon>Eragrostidinae</taxon>
        <taxon>Eragrostis</taxon>
    </lineage>
</organism>
<dbReference type="OrthoDB" id="10482512at2759"/>
<evidence type="ECO:0008006" key="4">
    <source>
        <dbReference type="Google" id="ProtNLM"/>
    </source>
</evidence>
<feature type="region of interest" description="Disordered" evidence="1">
    <location>
        <begin position="76"/>
        <end position="102"/>
    </location>
</feature>
<evidence type="ECO:0000313" key="2">
    <source>
        <dbReference type="EMBL" id="TVU21635.1"/>
    </source>
</evidence>
<dbReference type="Proteomes" id="UP000324897">
    <property type="component" value="Unassembled WGS sequence"/>
</dbReference>
<name>A0A5J9UD57_9POAL</name>
<gene>
    <name evidence="2" type="ORF">EJB05_31284</name>
</gene>
<accession>A0A5J9UD57</accession>
<proteinExistence type="predicted"/>
<feature type="non-terminal residue" evidence="2">
    <location>
        <position position="1"/>
    </location>
</feature>
<evidence type="ECO:0000256" key="1">
    <source>
        <dbReference type="SAM" id="MobiDB-lite"/>
    </source>
</evidence>
<sequence>MVRKPSHADAGTGESKERKGLWSPEEDERLFTQITRHGVSTWSSEDSTDNAATAASPLPIPARFPVFTCQLLDGSGSDGGGAAVSTTTTQQNSGSEESEASVGDDAHFAAGHSNMIHNFLEFDELDYPVDLLMDVPGVMDAWESELYSTNSMVSLN</sequence>
<reference evidence="2 3" key="1">
    <citation type="journal article" date="2019" name="Sci. Rep.">
        <title>A high-quality genome of Eragrostis curvula grass provides insights into Poaceae evolution and supports new strategies to enhance forage quality.</title>
        <authorList>
            <person name="Carballo J."/>
            <person name="Santos B.A.C.M."/>
            <person name="Zappacosta D."/>
            <person name="Garbus I."/>
            <person name="Selva J.P."/>
            <person name="Gallo C.A."/>
            <person name="Diaz A."/>
            <person name="Albertini E."/>
            <person name="Caccamo M."/>
            <person name="Echenique V."/>
        </authorList>
    </citation>
    <scope>NUCLEOTIDE SEQUENCE [LARGE SCALE GENOMIC DNA]</scope>
    <source>
        <strain evidence="3">cv. Victoria</strain>
        <tissue evidence="2">Leaf</tissue>
    </source>
</reference>
<dbReference type="Gene3D" id="1.10.10.60">
    <property type="entry name" value="Homeodomain-like"/>
    <property type="match status" value="1"/>
</dbReference>